<keyword evidence="1" id="KW-0812">Transmembrane</keyword>
<dbReference type="NCBIfam" id="TIGR00229">
    <property type="entry name" value="sensory_box"/>
    <property type="match status" value="1"/>
</dbReference>
<protein>
    <submittedName>
        <fullName evidence="5">EAL domain-containing protein</fullName>
    </submittedName>
</protein>
<dbReference type="PROSITE" id="PS50883">
    <property type="entry name" value="EAL"/>
    <property type="match status" value="1"/>
</dbReference>
<dbReference type="SUPFAM" id="SSF55073">
    <property type="entry name" value="Nucleotide cyclase"/>
    <property type="match status" value="1"/>
</dbReference>
<keyword evidence="6" id="KW-1185">Reference proteome</keyword>
<dbReference type="PANTHER" id="PTHR44757:SF10">
    <property type="entry name" value="MEMBRANE PROTEIN"/>
    <property type="match status" value="1"/>
</dbReference>
<dbReference type="InterPro" id="IPR035965">
    <property type="entry name" value="PAS-like_dom_sf"/>
</dbReference>
<evidence type="ECO:0000313" key="5">
    <source>
        <dbReference type="EMBL" id="MEE1864932.1"/>
    </source>
</evidence>
<dbReference type="Pfam" id="PF00563">
    <property type="entry name" value="EAL"/>
    <property type="match status" value="1"/>
</dbReference>
<evidence type="ECO:0000313" key="6">
    <source>
        <dbReference type="Proteomes" id="UP001307839"/>
    </source>
</evidence>
<dbReference type="Gene3D" id="3.20.20.450">
    <property type="entry name" value="EAL domain"/>
    <property type="match status" value="1"/>
</dbReference>
<feature type="domain" description="EAL" evidence="3">
    <location>
        <begin position="596"/>
        <end position="846"/>
    </location>
</feature>
<dbReference type="InterPro" id="IPR029787">
    <property type="entry name" value="Nucleotide_cyclase"/>
</dbReference>
<dbReference type="SMART" id="SM00267">
    <property type="entry name" value="GGDEF"/>
    <property type="match status" value="1"/>
</dbReference>
<evidence type="ECO:0000256" key="1">
    <source>
        <dbReference type="SAM" id="Phobius"/>
    </source>
</evidence>
<gene>
    <name evidence="5" type="ORF">V0R53_00845</name>
</gene>
<dbReference type="AlphaFoldDB" id="A0AB35WLC5"/>
<accession>A0AB35WLC5</accession>
<dbReference type="PROSITE" id="PS50887">
    <property type="entry name" value="GGDEF"/>
    <property type="match status" value="1"/>
</dbReference>
<dbReference type="SMART" id="SM00052">
    <property type="entry name" value="EAL"/>
    <property type="match status" value="1"/>
</dbReference>
<dbReference type="CDD" id="cd01949">
    <property type="entry name" value="GGDEF"/>
    <property type="match status" value="1"/>
</dbReference>
<keyword evidence="1" id="KW-0472">Membrane</keyword>
<dbReference type="CDD" id="cd00130">
    <property type="entry name" value="PAS"/>
    <property type="match status" value="1"/>
</dbReference>
<dbReference type="Pfam" id="PF00990">
    <property type="entry name" value="GGDEF"/>
    <property type="match status" value="1"/>
</dbReference>
<reference evidence="5 6" key="1">
    <citation type="submission" date="2024-01" db="EMBL/GenBank/DDBJ databases">
        <title>Unpublished Manusciprt.</title>
        <authorList>
            <person name="Duman M."/>
            <person name="Valdes E.G."/>
            <person name="Ajmi N."/>
            <person name="Altun S."/>
            <person name="Saticioglu I.B."/>
        </authorList>
    </citation>
    <scope>NUCLEOTIDE SEQUENCE [LARGE SCALE GENOMIC DNA]</scope>
    <source>
        <strain evidence="5 6">120P</strain>
    </source>
</reference>
<keyword evidence="1" id="KW-1133">Transmembrane helix</keyword>
<dbReference type="InterPro" id="IPR052155">
    <property type="entry name" value="Biofilm_reg_signaling"/>
</dbReference>
<dbReference type="PROSITE" id="PS50112">
    <property type="entry name" value="PAS"/>
    <property type="match status" value="1"/>
</dbReference>
<proteinExistence type="predicted"/>
<dbReference type="Gene3D" id="3.30.450.20">
    <property type="entry name" value="PAS domain"/>
    <property type="match status" value="1"/>
</dbReference>
<feature type="transmembrane region" description="Helical" evidence="1">
    <location>
        <begin position="20"/>
        <end position="39"/>
    </location>
</feature>
<dbReference type="NCBIfam" id="TIGR00254">
    <property type="entry name" value="GGDEF"/>
    <property type="match status" value="1"/>
</dbReference>
<dbReference type="EMBL" id="JAZDQP010000001">
    <property type="protein sequence ID" value="MEE1864932.1"/>
    <property type="molecule type" value="Genomic_DNA"/>
</dbReference>
<feature type="transmembrane region" description="Helical" evidence="1">
    <location>
        <begin position="251"/>
        <end position="278"/>
    </location>
</feature>
<dbReference type="RefSeq" id="WP_136476156.1">
    <property type="nucleotide sequence ID" value="NZ_JAZDCU010000001.1"/>
</dbReference>
<dbReference type="Pfam" id="PF13188">
    <property type="entry name" value="PAS_8"/>
    <property type="match status" value="1"/>
</dbReference>
<organism evidence="5 6">
    <name type="scientific">Pseudomonas auratipiscis</name>
    <dbReference type="NCBI Taxonomy" id="3115853"/>
    <lineage>
        <taxon>Bacteria</taxon>
        <taxon>Pseudomonadati</taxon>
        <taxon>Pseudomonadota</taxon>
        <taxon>Gammaproteobacteria</taxon>
        <taxon>Pseudomonadales</taxon>
        <taxon>Pseudomonadaceae</taxon>
        <taxon>Pseudomonas</taxon>
    </lineage>
</organism>
<feature type="domain" description="PAS" evidence="2">
    <location>
        <begin position="301"/>
        <end position="337"/>
    </location>
</feature>
<dbReference type="InterPro" id="IPR035919">
    <property type="entry name" value="EAL_sf"/>
</dbReference>
<sequence length="855" mass="93599">MDALPGNGLSTRNQVVRHLILAFCGLLMVILTLGLVSFYRIADSLDQREVAQSRFHAESAMAQLQKSERSYLLTHAIWQSAYDHLGREADARWAYEADNVGPTLYTTDGYAGVFVLDDQRTGYAMVDGQLSSQGFEHYSDDAGKILSQARQVAANQQATAGYMQFRDQPAMFTAAVIQPPSLPHHLPAPSAVLVFVRVLEASVLEPLGRSAGLDGLGVGAAGSASQAKGALPLEGSGDELSWTIAQPGRELIATVVPALALAVVLIGFLVAVLARYGIRASAGMDRSHRQLAVSKDALETSEERFRAVAEASSDWIWETDAQLHLTYLSARFAELTGHPIDAWLQRPITQLLDCDTAHIENWLHGLAASQASGSLRCQYHDQLGQQRICRIAARAIVDHARCTGFRGTCSDITDEVAAHAQIQHLSLHDALTGLPNRNKLFRFLELGEQGALPHALAVIMLDLDNFKPINDSLGHSAGDAVLVEVARRLGQVTRDSDLVARLGGDEFIIVLTRPGQHEEMDRFCARVVETLQNPILAEGQSVQVGVSLGVVLSAEYPGTPSDLIRYADLALYSAKRAGKHTWRYFSTQMNAALVEKRTLEHELLEGIGRDELVLHYQPRFKVDGVTVASVEALVRWRHPRLGLLPPDRFIALAEESELIVLLGNWVIREACTKAKAWPLEIMVSVNMSPAQFSRSDVVHDVAEALRHTGLPAHRLELEITENVMLNDVEGALQTMNSLKELGVRLNMDDFGTGYSSLGYLRTYPFDSIKIDKRFVQSLGKSASDRSVVQAIINLGNAMGMTVTAEGVETAEQLALLNDDQCHEVQGFLLSRPVDNDVLVQIMRRQRANTATESSG</sequence>
<dbReference type="SUPFAM" id="SSF141868">
    <property type="entry name" value="EAL domain-like"/>
    <property type="match status" value="1"/>
</dbReference>
<dbReference type="Pfam" id="PF05228">
    <property type="entry name" value="CHASE4"/>
    <property type="match status" value="1"/>
</dbReference>
<name>A0AB35WLC5_9PSED</name>
<dbReference type="PANTHER" id="PTHR44757">
    <property type="entry name" value="DIGUANYLATE CYCLASE DGCP"/>
    <property type="match status" value="1"/>
</dbReference>
<dbReference type="Gene3D" id="3.30.70.270">
    <property type="match status" value="1"/>
</dbReference>
<evidence type="ECO:0000259" key="4">
    <source>
        <dbReference type="PROSITE" id="PS50887"/>
    </source>
</evidence>
<dbReference type="Proteomes" id="UP001307839">
    <property type="component" value="Unassembled WGS sequence"/>
</dbReference>
<evidence type="ECO:0000259" key="2">
    <source>
        <dbReference type="PROSITE" id="PS50112"/>
    </source>
</evidence>
<dbReference type="SMART" id="SM00091">
    <property type="entry name" value="PAS"/>
    <property type="match status" value="1"/>
</dbReference>
<comment type="caution">
    <text evidence="5">The sequence shown here is derived from an EMBL/GenBank/DDBJ whole genome shotgun (WGS) entry which is preliminary data.</text>
</comment>
<dbReference type="CDD" id="cd01948">
    <property type="entry name" value="EAL"/>
    <property type="match status" value="1"/>
</dbReference>
<dbReference type="SUPFAM" id="SSF55785">
    <property type="entry name" value="PYP-like sensor domain (PAS domain)"/>
    <property type="match status" value="1"/>
</dbReference>
<dbReference type="InterPro" id="IPR001633">
    <property type="entry name" value="EAL_dom"/>
</dbReference>
<dbReference type="InterPro" id="IPR000160">
    <property type="entry name" value="GGDEF_dom"/>
</dbReference>
<dbReference type="InterPro" id="IPR007892">
    <property type="entry name" value="CHASE4"/>
</dbReference>
<dbReference type="InterPro" id="IPR000014">
    <property type="entry name" value="PAS"/>
</dbReference>
<feature type="domain" description="GGDEF" evidence="4">
    <location>
        <begin position="454"/>
        <end position="587"/>
    </location>
</feature>
<dbReference type="InterPro" id="IPR043128">
    <property type="entry name" value="Rev_trsase/Diguanyl_cyclase"/>
</dbReference>
<evidence type="ECO:0000259" key="3">
    <source>
        <dbReference type="PROSITE" id="PS50883"/>
    </source>
</evidence>